<dbReference type="Gene3D" id="2.60.40.10">
    <property type="entry name" value="Immunoglobulins"/>
    <property type="match status" value="3"/>
</dbReference>
<dbReference type="PROSITE" id="PS50835">
    <property type="entry name" value="IG_LIKE"/>
    <property type="match status" value="2"/>
</dbReference>
<dbReference type="AlphaFoldDB" id="A0A8C9ZWT3"/>
<name>A0A8C9ZWT3_SANLU</name>
<sequence length="387" mass="42411">MITKLNCVSSWNLSRCELGWGVKPSSSCDIATAKATDSGVYWCQSRHGDSSNVVNITVTGGPVILQSPVLPVPEGEDVTLRCIKRNSSVLSAKFYKDDVFIGRGPKGYWTLRHFSRSGEGFYKCKVGDEESPPSWMPMKDDSVPASLLASPDVSQLFEYHPLSLSCGNNSRSHGWRIIRATKVDGKEGMLVNCSEKWGDASPSGCDIHTAKKTDSGVYWCESPARQRSNSLSISFYGTIPGRPVMKGDNVTLRCRTKKDGDSSAGFYKDGSFIRTEPAGHMTILNVSRSDEGLYKCNISSDGESPPSWLFETSSSMSSPPSVLTLIRHLVVVCPYCISTILLVSICRQKPKGNQRVSMTMSPPNEDDEGVDRAYEDVIADVTTEHTF</sequence>
<evidence type="ECO:0000259" key="4">
    <source>
        <dbReference type="PROSITE" id="PS50835"/>
    </source>
</evidence>
<dbReference type="InterPro" id="IPR013783">
    <property type="entry name" value="Ig-like_fold"/>
</dbReference>
<keyword evidence="1" id="KW-0732">Signal</keyword>
<gene>
    <name evidence="5" type="primary">LOC116059897</name>
</gene>
<dbReference type="GO" id="GO:0007166">
    <property type="term" value="P:cell surface receptor signaling pathway"/>
    <property type="evidence" value="ECO:0007669"/>
    <property type="project" value="TreeGrafter"/>
</dbReference>
<dbReference type="GO" id="GO:0004888">
    <property type="term" value="F:transmembrane signaling receptor activity"/>
    <property type="evidence" value="ECO:0007669"/>
    <property type="project" value="TreeGrafter"/>
</dbReference>
<dbReference type="Proteomes" id="UP000694568">
    <property type="component" value="Unplaced"/>
</dbReference>
<dbReference type="InterPro" id="IPR036179">
    <property type="entry name" value="Ig-like_dom_sf"/>
</dbReference>
<dbReference type="SMART" id="SM00408">
    <property type="entry name" value="IGc2"/>
    <property type="match status" value="2"/>
</dbReference>
<dbReference type="SUPFAM" id="SSF48726">
    <property type="entry name" value="Immunoglobulin"/>
    <property type="match status" value="2"/>
</dbReference>
<keyword evidence="3" id="KW-0812">Transmembrane</keyword>
<dbReference type="GO" id="GO:0009897">
    <property type="term" value="C:external side of plasma membrane"/>
    <property type="evidence" value="ECO:0007669"/>
    <property type="project" value="TreeGrafter"/>
</dbReference>
<organism evidence="5 6">
    <name type="scientific">Sander lucioperca</name>
    <name type="common">Pike-perch</name>
    <name type="synonym">Perca lucioperca</name>
    <dbReference type="NCBI Taxonomy" id="283035"/>
    <lineage>
        <taxon>Eukaryota</taxon>
        <taxon>Metazoa</taxon>
        <taxon>Chordata</taxon>
        <taxon>Craniata</taxon>
        <taxon>Vertebrata</taxon>
        <taxon>Euteleostomi</taxon>
        <taxon>Actinopterygii</taxon>
        <taxon>Neopterygii</taxon>
        <taxon>Teleostei</taxon>
        <taxon>Neoteleostei</taxon>
        <taxon>Acanthomorphata</taxon>
        <taxon>Eupercaria</taxon>
        <taxon>Perciformes</taxon>
        <taxon>Percoidei</taxon>
        <taxon>Percidae</taxon>
        <taxon>Luciopercinae</taxon>
        <taxon>Sander</taxon>
    </lineage>
</organism>
<keyword evidence="2" id="KW-1015">Disulfide bond</keyword>
<dbReference type="InterPro" id="IPR003599">
    <property type="entry name" value="Ig_sub"/>
</dbReference>
<feature type="transmembrane region" description="Helical" evidence="3">
    <location>
        <begin position="325"/>
        <end position="345"/>
    </location>
</feature>
<dbReference type="Pfam" id="PF13895">
    <property type="entry name" value="Ig_2"/>
    <property type="match status" value="1"/>
</dbReference>
<keyword evidence="3" id="KW-1133">Transmembrane helix</keyword>
<evidence type="ECO:0000256" key="3">
    <source>
        <dbReference type="SAM" id="Phobius"/>
    </source>
</evidence>
<reference evidence="5" key="2">
    <citation type="submission" date="2025-09" db="UniProtKB">
        <authorList>
            <consortium name="Ensembl"/>
        </authorList>
    </citation>
    <scope>IDENTIFICATION</scope>
</reference>
<reference evidence="5" key="1">
    <citation type="submission" date="2025-08" db="UniProtKB">
        <authorList>
            <consortium name="Ensembl"/>
        </authorList>
    </citation>
    <scope>IDENTIFICATION</scope>
</reference>
<dbReference type="PANTHER" id="PTHR11481">
    <property type="entry name" value="IMMUNOGLOBULIN FC RECEPTOR"/>
    <property type="match status" value="1"/>
</dbReference>
<dbReference type="InterPro" id="IPR003598">
    <property type="entry name" value="Ig_sub2"/>
</dbReference>
<keyword evidence="6" id="KW-1185">Reference proteome</keyword>
<dbReference type="PANTHER" id="PTHR11481:SF64">
    <property type="entry name" value="FC RECEPTOR-LIKE PROTEIN 4"/>
    <property type="match status" value="1"/>
</dbReference>
<evidence type="ECO:0000256" key="1">
    <source>
        <dbReference type="ARBA" id="ARBA00022729"/>
    </source>
</evidence>
<accession>A0A8C9ZWT3</accession>
<dbReference type="InterPro" id="IPR050488">
    <property type="entry name" value="Ig_Fc_receptor"/>
</dbReference>
<evidence type="ECO:0000256" key="2">
    <source>
        <dbReference type="ARBA" id="ARBA00023157"/>
    </source>
</evidence>
<feature type="domain" description="Ig-like" evidence="4">
    <location>
        <begin position="223"/>
        <end position="317"/>
    </location>
</feature>
<evidence type="ECO:0000313" key="6">
    <source>
        <dbReference type="Proteomes" id="UP000694568"/>
    </source>
</evidence>
<protein>
    <recommendedName>
        <fullName evidence="4">Ig-like domain-containing protein</fullName>
    </recommendedName>
</protein>
<proteinExistence type="predicted"/>
<evidence type="ECO:0000313" key="5">
    <source>
        <dbReference type="Ensembl" id="ENSSLUP00000047256.1"/>
    </source>
</evidence>
<dbReference type="SMART" id="SM00409">
    <property type="entry name" value="IG"/>
    <property type="match status" value="2"/>
</dbReference>
<dbReference type="GO" id="GO:0006955">
    <property type="term" value="P:immune response"/>
    <property type="evidence" value="ECO:0007669"/>
    <property type="project" value="TreeGrafter"/>
</dbReference>
<keyword evidence="3" id="KW-0472">Membrane</keyword>
<dbReference type="Ensembl" id="ENSSLUT00000048699.1">
    <property type="protein sequence ID" value="ENSSLUP00000047256.1"/>
    <property type="gene ID" value="ENSSLUG00000020796.1"/>
</dbReference>
<dbReference type="InterPro" id="IPR007110">
    <property type="entry name" value="Ig-like_dom"/>
</dbReference>
<dbReference type="GeneTree" id="ENSGT00940000163711"/>
<feature type="domain" description="Ig-like" evidence="4">
    <location>
        <begin position="1"/>
        <end position="59"/>
    </location>
</feature>